<evidence type="ECO:0000313" key="2">
    <source>
        <dbReference type="Proteomes" id="UP000050525"/>
    </source>
</evidence>
<accession>A0A151MXR9</accession>
<dbReference type="EMBL" id="AKHW03004704">
    <property type="protein sequence ID" value="KYO29304.1"/>
    <property type="molecule type" value="Genomic_DNA"/>
</dbReference>
<sequence>MPFLSPITSGFCRTPPPCTLSQNQLLDMGEYDLPPSEMGPKSHCPHLAGVLCMCLLHQHRSQDQMALLEQLAAVFDDWLKESWA</sequence>
<organism evidence="1 2">
    <name type="scientific">Alligator mississippiensis</name>
    <name type="common">American alligator</name>
    <dbReference type="NCBI Taxonomy" id="8496"/>
    <lineage>
        <taxon>Eukaryota</taxon>
        <taxon>Metazoa</taxon>
        <taxon>Chordata</taxon>
        <taxon>Craniata</taxon>
        <taxon>Vertebrata</taxon>
        <taxon>Euteleostomi</taxon>
        <taxon>Archelosauria</taxon>
        <taxon>Archosauria</taxon>
        <taxon>Crocodylia</taxon>
        <taxon>Alligatoridae</taxon>
        <taxon>Alligatorinae</taxon>
        <taxon>Alligator</taxon>
    </lineage>
</organism>
<gene>
    <name evidence="1" type="ORF">Y1Q_0017949</name>
</gene>
<protein>
    <submittedName>
        <fullName evidence="1">Uncharacterized protein</fullName>
    </submittedName>
</protein>
<comment type="caution">
    <text evidence="1">The sequence shown here is derived from an EMBL/GenBank/DDBJ whole genome shotgun (WGS) entry which is preliminary data.</text>
</comment>
<name>A0A151MXR9_ALLMI</name>
<dbReference type="Proteomes" id="UP000050525">
    <property type="component" value="Unassembled WGS sequence"/>
</dbReference>
<reference evidence="1 2" key="1">
    <citation type="journal article" date="2012" name="Genome Biol.">
        <title>Sequencing three crocodilian genomes to illuminate the evolution of archosaurs and amniotes.</title>
        <authorList>
            <person name="St John J.A."/>
            <person name="Braun E.L."/>
            <person name="Isberg S.R."/>
            <person name="Miles L.G."/>
            <person name="Chong A.Y."/>
            <person name="Gongora J."/>
            <person name="Dalzell P."/>
            <person name="Moran C."/>
            <person name="Bed'hom B."/>
            <person name="Abzhanov A."/>
            <person name="Burgess S.C."/>
            <person name="Cooksey A.M."/>
            <person name="Castoe T.A."/>
            <person name="Crawford N.G."/>
            <person name="Densmore L.D."/>
            <person name="Drew J.C."/>
            <person name="Edwards S.V."/>
            <person name="Faircloth B.C."/>
            <person name="Fujita M.K."/>
            <person name="Greenwold M.J."/>
            <person name="Hoffmann F.G."/>
            <person name="Howard J.M."/>
            <person name="Iguchi T."/>
            <person name="Janes D.E."/>
            <person name="Khan S.Y."/>
            <person name="Kohno S."/>
            <person name="de Koning A.J."/>
            <person name="Lance S.L."/>
            <person name="McCarthy F.M."/>
            <person name="McCormack J.E."/>
            <person name="Merchant M.E."/>
            <person name="Peterson D.G."/>
            <person name="Pollock D.D."/>
            <person name="Pourmand N."/>
            <person name="Raney B.J."/>
            <person name="Roessler K.A."/>
            <person name="Sanford J.R."/>
            <person name="Sawyer R.H."/>
            <person name="Schmidt C.J."/>
            <person name="Triplett E.W."/>
            <person name="Tuberville T.D."/>
            <person name="Venegas-Anaya M."/>
            <person name="Howard J.T."/>
            <person name="Jarvis E.D."/>
            <person name="Guillette L.J.Jr."/>
            <person name="Glenn T.C."/>
            <person name="Green R.E."/>
            <person name="Ray D.A."/>
        </authorList>
    </citation>
    <scope>NUCLEOTIDE SEQUENCE [LARGE SCALE GENOMIC DNA]</scope>
    <source>
        <strain evidence="1">KSC_2009_1</strain>
    </source>
</reference>
<keyword evidence="2" id="KW-1185">Reference proteome</keyword>
<evidence type="ECO:0000313" key="1">
    <source>
        <dbReference type="EMBL" id="KYO29304.1"/>
    </source>
</evidence>
<proteinExistence type="predicted"/>
<dbReference type="AlphaFoldDB" id="A0A151MXR9"/>